<dbReference type="EMBL" id="AYKW01000005">
    <property type="protein sequence ID" value="PIL34276.1"/>
    <property type="molecule type" value="Genomic_DNA"/>
</dbReference>
<organism evidence="2 3">
    <name type="scientific">Ganoderma sinense ZZ0214-1</name>
    <dbReference type="NCBI Taxonomy" id="1077348"/>
    <lineage>
        <taxon>Eukaryota</taxon>
        <taxon>Fungi</taxon>
        <taxon>Dikarya</taxon>
        <taxon>Basidiomycota</taxon>
        <taxon>Agaricomycotina</taxon>
        <taxon>Agaricomycetes</taxon>
        <taxon>Polyporales</taxon>
        <taxon>Polyporaceae</taxon>
        <taxon>Ganoderma</taxon>
    </lineage>
</organism>
<sequence length="510" mass="56084">MPRPEASTARKRGRTASCSPLRGTASLLVLLELDSTLPCADDNTDSVGGRTVTEAQTRDFVAIERRAPCQPKNSTAAPSKVTSEFDEDECLVDLNLSSSLSDVTLYDVVEADDSEGFSVGVEIEEASETQKRMSVYHKEPVPVSRHVHHISTVPSIDTEYSSVSHFHTATSSSCSTATTSTTDSKRRALPWRLYEDLSSAALELHLFPSPFHPQPLVPLLCVGDEQNIVPLMCSTLHQCRALGRADVPVVGILLPGSGSTCEVLFGWIEKGPRPGRTLAKIHICARGLSSRIPTVFDLERPYSALCLVRFLAGLGAQAEQLRVGSQREAGSRDRASLGQGWRADTHFRAGFRASCDESEARIRLWTYEVGCCNQVQEEDDFTAGEGHEIIPRASQSSRMHQRYSDNEQLVKLLRQNVADLFVVGLSKATRRSRSPVSTRENRKTPCERSTNTQSVSGMKDNIRGERRQAGGTAKDDSRVVSWCSSCSDGSDDWDTDALWQRAYNALAFWS</sequence>
<dbReference type="Proteomes" id="UP000230002">
    <property type="component" value="Unassembled WGS sequence"/>
</dbReference>
<proteinExistence type="predicted"/>
<evidence type="ECO:0000313" key="2">
    <source>
        <dbReference type="EMBL" id="PIL34276.1"/>
    </source>
</evidence>
<evidence type="ECO:0000313" key="3">
    <source>
        <dbReference type="Proteomes" id="UP000230002"/>
    </source>
</evidence>
<comment type="caution">
    <text evidence="2">The sequence shown here is derived from an EMBL/GenBank/DDBJ whole genome shotgun (WGS) entry which is preliminary data.</text>
</comment>
<accession>A0A2G8SKI4</accession>
<name>A0A2G8SKI4_9APHY</name>
<feature type="compositionally biased region" description="Basic and acidic residues" evidence="1">
    <location>
        <begin position="460"/>
        <end position="474"/>
    </location>
</feature>
<dbReference type="AlphaFoldDB" id="A0A2G8SKI4"/>
<evidence type="ECO:0000256" key="1">
    <source>
        <dbReference type="SAM" id="MobiDB-lite"/>
    </source>
</evidence>
<feature type="compositionally biased region" description="Polar residues" evidence="1">
    <location>
        <begin position="447"/>
        <end position="456"/>
    </location>
</feature>
<reference evidence="2 3" key="1">
    <citation type="journal article" date="2015" name="Sci. Rep.">
        <title>Chromosome-level genome map provides insights into diverse defense mechanisms in the medicinal fungus Ganoderma sinense.</title>
        <authorList>
            <person name="Zhu Y."/>
            <person name="Xu J."/>
            <person name="Sun C."/>
            <person name="Zhou S."/>
            <person name="Xu H."/>
            <person name="Nelson D.R."/>
            <person name="Qian J."/>
            <person name="Song J."/>
            <person name="Luo H."/>
            <person name="Xiang L."/>
            <person name="Li Y."/>
            <person name="Xu Z."/>
            <person name="Ji A."/>
            <person name="Wang L."/>
            <person name="Lu S."/>
            <person name="Hayward A."/>
            <person name="Sun W."/>
            <person name="Li X."/>
            <person name="Schwartz D.C."/>
            <person name="Wang Y."/>
            <person name="Chen S."/>
        </authorList>
    </citation>
    <scope>NUCLEOTIDE SEQUENCE [LARGE SCALE GENOMIC DNA]</scope>
    <source>
        <strain evidence="2 3">ZZ0214-1</strain>
    </source>
</reference>
<dbReference type="OrthoDB" id="2756799at2759"/>
<gene>
    <name evidence="2" type="ORF">GSI_03051</name>
</gene>
<feature type="region of interest" description="Disordered" evidence="1">
    <location>
        <begin position="432"/>
        <end position="474"/>
    </location>
</feature>
<keyword evidence="3" id="KW-1185">Reference proteome</keyword>
<protein>
    <submittedName>
        <fullName evidence="2">Uncharacterized protein</fullName>
    </submittedName>
</protein>